<dbReference type="Proteomes" id="UP000321685">
    <property type="component" value="Unassembled WGS sequence"/>
</dbReference>
<dbReference type="EMBL" id="BJVJ01000026">
    <property type="protein sequence ID" value="GEL23958.1"/>
    <property type="molecule type" value="Genomic_DNA"/>
</dbReference>
<name>A0A511DLL6_9PSEU</name>
<dbReference type="OrthoDB" id="3577811at2"/>
<dbReference type="AlphaFoldDB" id="A0A511DLL6"/>
<protein>
    <submittedName>
        <fullName evidence="2">Uncharacterized protein</fullName>
    </submittedName>
</protein>
<sequence length="96" mass="9873">MRGEPMVQALVLLVLGYALLAGEPGVVIGVLGAALWAWGMARHASAVLRVAAAPLHAVTARALRQARSRSAPPRQDDPDAAGHTRARAPSGPLPAV</sequence>
<evidence type="ECO:0000313" key="2">
    <source>
        <dbReference type="EMBL" id="GEL23958.1"/>
    </source>
</evidence>
<dbReference type="RefSeq" id="WP_147108031.1">
    <property type="nucleotide sequence ID" value="NZ_BJVJ01000026.1"/>
</dbReference>
<evidence type="ECO:0000256" key="1">
    <source>
        <dbReference type="SAM" id="MobiDB-lite"/>
    </source>
</evidence>
<dbReference type="InterPro" id="IPR045635">
    <property type="entry name" value="DUF6412"/>
</dbReference>
<gene>
    <name evidence="2" type="ORF">PSU4_29120</name>
</gene>
<comment type="caution">
    <text evidence="2">The sequence shown here is derived from an EMBL/GenBank/DDBJ whole genome shotgun (WGS) entry which is preliminary data.</text>
</comment>
<keyword evidence="3" id="KW-1185">Reference proteome</keyword>
<organism evidence="2 3">
    <name type="scientific">Pseudonocardia sulfidoxydans NBRC 16205</name>
    <dbReference type="NCBI Taxonomy" id="1223511"/>
    <lineage>
        <taxon>Bacteria</taxon>
        <taxon>Bacillati</taxon>
        <taxon>Actinomycetota</taxon>
        <taxon>Actinomycetes</taxon>
        <taxon>Pseudonocardiales</taxon>
        <taxon>Pseudonocardiaceae</taxon>
        <taxon>Pseudonocardia</taxon>
    </lineage>
</organism>
<evidence type="ECO:0000313" key="3">
    <source>
        <dbReference type="Proteomes" id="UP000321685"/>
    </source>
</evidence>
<reference evidence="2 3" key="1">
    <citation type="submission" date="2019-07" db="EMBL/GenBank/DDBJ databases">
        <title>Whole genome shotgun sequence of Pseudonocardia sulfidoxydans NBRC 16205.</title>
        <authorList>
            <person name="Hosoyama A."/>
            <person name="Uohara A."/>
            <person name="Ohji S."/>
            <person name="Ichikawa N."/>
        </authorList>
    </citation>
    <scope>NUCLEOTIDE SEQUENCE [LARGE SCALE GENOMIC DNA]</scope>
    <source>
        <strain evidence="2 3">NBRC 16205</strain>
    </source>
</reference>
<accession>A0A511DLL6</accession>
<feature type="compositionally biased region" description="Low complexity" evidence="1">
    <location>
        <begin position="63"/>
        <end position="73"/>
    </location>
</feature>
<proteinExistence type="predicted"/>
<dbReference type="Pfam" id="PF19950">
    <property type="entry name" value="DUF6412"/>
    <property type="match status" value="1"/>
</dbReference>
<feature type="region of interest" description="Disordered" evidence="1">
    <location>
        <begin position="63"/>
        <end position="96"/>
    </location>
</feature>